<organism evidence="1">
    <name type="scientific">Porcine lymphotropic herpesvirus 2</name>
    <dbReference type="NCBI Taxonomy" id="91741"/>
    <lineage>
        <taxon>Viruses</taxon>
        <taxon>Duplodnaviria</taxon>
        <taxon>Heunggongvirae</taxon>
        <taxon>Peploviricota</taxon>
        <taxon>Herviviricetes</taxon>
        <taxon>Herpesvirales</taxon>
        <taxon>Orthoherpesviridae</taxon>
        <taxon>Gammaherpesvirinae</taxon>
        <taxon>Macavirus</taxon>
        <taxon>Macavirus suidgamma4</taxon>
        <taxon>Suid gammaherpesvirus 4</taxon>
    </lineage>
</organism>
<dbReference type="EMBL" id="AY170314">
    <property type="protein sequence ID" value="AAO12286.1"/>
    <property type="molecule type" value="Genomic_DNA"/>
</dbReference>
<name>Q8B419_9GAMA</name>
<reference evidence="1" key="1">
    <citation type="journal article" date="2003" name="Virology">
        <title>A novel porcine gammaherpesvirus.</title>
        <authorList>
            <person name="Chmielewicz B."/>
            <person name="Goltz M."/>
            <person name="Franz T."/>
            <person name="Bauer C."/>
            <person name="Brema S."/>
            <person name="Ellerbrok H."/>
            <person name="Beckmann S."/>
            <person name="Rziha H.J."/>
            <person name="Lahrmann K.H."/>
            <person name="Romero C."/>
            <person name="Ehlers B."/>
        </authorList>
    </citation>
    <scope>NUCLEOTIDE SEQUENCE</scope>
</reference>
<sequence length="80" mass="9271">MHKIVIGHICADKPNKCCKSSFIIQYSANILRQVAHEVRQPILFGYRFYIQHSFKLSGFYFLSFFTGLQSKTQAQCSFDS</sequence>
<protein>
    <submittedName>
        <fullName evidence="1">Uncharacterized protein</fullName>
    </submittedName>
</protein>
<evidence type="ECO:0000313" key="1">
    <source>
        <dbReference type="EMBL" id="AAO12286.1"/>
    </source>
</evidence>
<accession>Q8B419</accession>
<proteinExistence type="predicted"/>